<evidence type="ECO:0000313" key="2">
    <source>
        <dbReference type="Proteomes" id="UP001158576"/>
    </source>
</evidence>
<gene>
    <name evidence="1" type="ORF">OKIOD_LOCUS15875</name>
</gene>
<sequence length="449" mass="50994">MLRKNFPKTFSASSNSFICPDLDKNERCLNRCQSSKNDCINVCDENDYTCSSRCEAEFFDCRYACPCEEGCPVGCVECSNAVCNEREFLFILNYWRANEDVGYLLNLKTEEISYATVNYNSLSIDDSCYAFLGDKHFLLRGSMNPHQILTFESETCSLREHGVLGTSHVDGMYGSCAAYNEIAYLCFDENGVDQRGCQGFDGNDQIRVKQKSTHAHDWSSMAVYDGRMWVVGGCESSGCYNHVEFFDGNSWQLSVPHPDSTIWADSGELSQAQKFSYGVNAGVIVNGYAYIGKDVLDKAKLEPSEFSAYSLGNDPDDTTLWLYYSPMITDISAYAYQLTVKMDQRNELLTELGVEDIGLVAEEVRAAPPSNNTERERTYMMFIEALTMNLERVLLIRGSWKEVFYELERRKLGLEKLQRDFADAIEREEDSSIEKQAQILNYESLSDKR</sequence>
<dbReference type="SUPFAM" id="SSF50965">
    <property type="entry name" value="Galactose oxidase, central domain"/>
    <property type="match status" value="1"/>
</dbReference>
<reference evidence="1 2" key="1">
    <citation type="submission" date="2021-04" db="EMBL/GenBank/DDBJ databases">
        <authorList>
            <person name="Bliznina A."/>
        </authorList>
    </citation>
    <scope>NUCLEOTIDE SEQUENCE [LARGE SCALE GENOMIC DNA]</scope>
</reference>
<protein>
    <submittedName>
        <fullName evidence="1">Oidioi.mRNA.OKI2018_I69.chr2.g7110.t1.cds</fullName>
    </submittedName>
</protein>
<dbReference type="InterPro" id="IPR015915">
    <property type="entry name" value="Kelch-typ_b-propeller"/>
</dbReference>
<organism evidence="1 2">
    <name type="scientific">Oikopleura dioica</name>
    <name type="common">Tunicate</name>
    <dbReference type="NCBI Taxonomy" id="34765"/>
    <lineage>
        <taxon>Eukaryota</taxon>
        <taxon>Metazoa</taxon>
        <taxon>Chordata</taxon>
        <taxon>Tunicata</taxon>
        <taxon>Appendicularia</taxon>
        <taxon>Copelata</taxon>
        <taxon>Oikopleuridae</taxon>
        <taxon>Oikopleura</taxon>
    </lineage>
</organism>
<dbReference type="Proteomes" id="UP001158576">
    <property type="component" value="Chromosome 2"/>
</dbReference>
<accession>A0ABN7T8V5</accession>
<dbReference type="Gene3D" id="2.120.10.80">
    <property type="entry name" value="Kelch-type beta propeller"/>
    <property type="match status" value="1"/>
</dbReference>
<keyword evidence="2" id="KW-1185">Reference proteome</keyword>
<name>A0ABN7T8V5_OIKDI</name>
<dbReference type="EMBL" id="OU015567">
    <property type="protein sequence ID" value="CAG5112951.1"/>
    <property type="molecule type" value="Genomic_DNA"/>
</dbReference>
<proteinExistence type="predicted"/>
<evidence type="ECO:0000313" key="1">
    <source>
        <dbReference type="EMBL" id="CAG5112951.1"/>
    </source>
</evidence>
<dbReference type="InterPro" id="IPR011043">
    <property type="entry name" value="Gal_Oxase/kelch_b-propeller"/>
</dbReference>